<accession>A0A0E3F3P3</accession>
<keyword evidence="2" id="KW-1185">Reference proteome</keyword>
<reference evidence="1 2" key="1">
    <citation type="submission" date="2013-12" db="EMBL/GenBank/DDBJ databases">
        <title>Ecological redundancy of diverse viral populations within a natural community.</title>
        <authorList>
            <person name="Gregory A.C."/>
            <person name="LaButti K."/>
            <person name="Copeland A."/>
            <person name="Woyke T."/>
            <person name="Sullivan M.B."/>
        </authorList>
    </citation>
    <scope>NUCLEOTIDE SEQUENCE [LARGE SCALE GENOMIC DNA]</scope>
    <source>
        <strain evidence="1">Syn7803C7</strain>
    </source>
</reference>
<proteinExistence type="predicted"/>
<evidence type="ECO:0000313" key="2">
    <source>
        <dbReference type="Proteomes" id="UP000185323"/>
    </source>
</evidence>
<evidence type="ECO:0000313" key="1">
    <source>
        <dbReference type="EMBL" id="AIX19900.1"/>
    </source>
</evidence>
<sequence length="59" mass="7272">MAHMDLESYYKTNFALMQHHKYNLSDIENMIPWERDIYVTLLKNWIEEEEQRIAQQQKG</sequence>
<dbReference type="Proteomes" id="UP000185323">
    <property type="component" value="Segment"/>
</dbReference>
<protein>
    <submittedName>
        <fullName evidence="1">Base plate hub assembly catalyst</fullName>
    </submittedName>
</protein>
<gene>
    <name evidence="1" type="ORF">Syn7803C7_9</name>
</gene>
<organism evidence="1 2">
    <name type="scientific">Synechococcus phage ACG-2014f_Syn7803C7</name>
    <dbReference type="NCBI Taxonomy" id="2790345"/>
    <lineage>
        <taxon>Viruses</taxon>
        <taxon>Duplodnaviria</taxon>
        <taxon>Heunggongvirae</taxon>
        <taxon>Uroviricota</taxon>
        <taxon>Caudoviricetes</taxon>
        <taxon>Pantevenvirales</taxon>
        <taxon>Kyanoviridae</taxon>
        <taxon>Atlauavirus</taxon>
        <taxon>Atlauavirus acg2014f</taxon>
    </lineage>
</organism>
<dbReference type="EMBL" id="KJ019052">
    <property type="protein sequence ID" value="AIX19900.1"/>
    <property type="molecule type" value="Genomic_DNA"/>
</dbReference>
<name>A0A0E3F3P3_9CAUD</name>